<proteinExistence type="inferred from homology"/>
<reference evidence="10 11" key="1">
    <citation type="submission" date="2020-07" db="EMBL/GenBank/DDBJ databases">
        <title>Stappia sp., F7233, whole genome shotgun sequencing project.</title>
        <authorList>
            <person name="Jiang S."/>
            <person name="Liu Z.W."/>
            <person name="Du Z.J."/>
        </authorList>
    </citation>
    <scope>NUCLEOTIDE SEQUENCE [LARGE SCALE GENOMIC DNA]</scope>
    <source>
        <strain evidence="10 11">F7233</strain>
    </source>
</reference>
<evidence type="ECO:0000313" key="10">
    <source>
        <dbReference type="EMBL" id="MBA5777003.1"/>
    </source>
</evidence>
<dbReference type="InterPro" id="IPR003660">
    <property type="entry name" value="HAMP_dom"/>
</dbReference>
<keyword evidence="6" id="KW-0812">Transmembrane</keyword>
<name>A0A839ABL7_9HYPH</name>
<evidence type="ECO:0000256" key="5">
    <source>
        <dbReference type="PROSITE-ProRule" id="PRU00284"/>
    </source>
</evidence>
<feature type="domain" description="T-SNARE coiled-coil homology" evidence="8">
    <location>
        <begin position="506"/>
        <end position="568"/>
    </location>
</feature>
<feature type="domain" description="HAMP" evidence="9">
    <location>
        <begin position="261"/>
        <end position="313"/>
    </location>
</feature>
<evidence type="ECO:0000256" key="6">
    <source>
        <dbReference type="SAM" id="Phobius"/>
    </source>
</evidence>
<dbReference type="InterPro" id="IPR004089">
    <property type="entry name" value="MCPsignal_dom"/>
</dbReference>
<keyword evidence="6" id="KW-0472">Membrane</keyword>
<keyword evidence="6" id="KW-1133">Transmembrane helix</keyword>
<evidence type="ECO:0000256" key="1">
    <source>
        <dbReference type="ARBA" id="ARBA00004429"/>
    </source>
</evidence>
<sequence>MPTSATSQLGGLRRLMGIDARVALLTLLPIVLLSAAIVFQASTMQSTIDDGFSRLTEQSADQSASQSLIQQALTSSNELIDAVAAVADNQQSGLLRRNTSYLDERGALLKHLVEAMERYSDTFKAFGDFEALIEATGDLELQRQYRYLLRSAVTVPRTIEIAAQSNERSSQLAGSGDFDRAVANFIFEEQVKVEGIRRRLSRSAEILASVADALQVELSARSQSTSEAIVTEIDEQNTKILTFVAIFVLVILAGSLTVSMLTITRPLKRMANALRRISEGDLDTPIPAAGRDEIGQLSDAIVTFRDTITETRRLADEQEIIKQEASRRQSEVMADLAANFERTVGVILDEVQRAASEQSQAAQSLSHAIQKAQEESTSVAATSRQTSTNVQAVASATEELAASVSEIGRQAVESASKANSAAASADHTLQLVNALSETAARVGSVVGLISDIAEQTNLLALNATIEAARAGDAGKGFAVVASEVKSLAVQTGRATADISEQIAAIQQATTTSVEAIAGVSASIRGLDEIAATIASAVEEQTSATQEIAASVQQVALGTEGVSASTQRVHDVTDTASDTAAASLRSAQGLAEHADRLAAEIATFLQGLRAA</sequence>
<comment type="caution">
    <text evidence="10">The sequence shown here is derived from an EMBL/GenBank/DDBJ whole genome shotgun (WGS) entry which is preliminary data.</text>
</comment>
<dbReference type="PROSITE" id="PS50192">
    <property type="entry name" value="T_SNARE"/>
    <property type="match status" value="1"/>
</dbReference>
<dbReference type="GO" id="GO:0005886">
    <property type="term" value="C:plasma membrane"/>
    <property type="evidence" value="ECO:0007669"/>
    <property type="project" value="UniProtKB-SubCell"/>
</dbReference>
<dbReference type="PANTHER" id="PTHR32089:SF112">
    <property type="entry name" value="LYSOZYME-LIKE PROTEIN-RELATED"/>
    <property type="match status" value="1"/>
</dbReference>
<evidence type="ECO:0000313" key="11">
    <source>
        <dbReference type="Proteomes" id="UP000541109"/>
    </source>
</evidence>
<evidence type="ECO:0000256" key="3">
    <source>
        <dbReference type="ARBA" id="ARBA00023224"/>
    </source>
</evidence>
<evidence type="ECO:0000259" key="9">
    <source>
        <dbReference type="PROSITE" id="PS50885"/>
    </source>
</evidence>
<protein>
    <submittedName>
        <fullName evidence="10">HAMP domain-containing protein</fullName>
    </submittedName>
</protein>
<keyword evidence="2" id="KW-0997">Cell inner membrane</keyword>
<dbReference type="Pfam" id="PF00015">
    <property type="entry name" value="MCPsignal"/>
    <property type="match status" value="1"/>
</dbReference>
<dbReference type="PROSITE" id="PS50885">
    <property type="entry name" value="HAMP"/>
    <property type="match status" value="1"/>
</dbReference>
<dbReference type="AlphaFoldDB" id="A0A839ABL7"/>
<dbReference type="Gene3D" id="1.10.287.950">
    <property type="entry name" value="Methyl-accepting chemotaxis protein"/>
    <property type="match status" value="1"/>
</dbReference>
<dbReference type="Proteomes" id="UP000541109">
    <property type="component" value="Unassembled WGS sequence"/>
</dbReference>
<dbReference type="PROSITE" id="PS50111">
    <property type="entry name" value="CHEMOTAXIS_TRANSDUC_2"/>
    <property type="match status" value="1"/>
</dbReference>
<feature type="domain" description="Methyl-accepting transducer" evidence="7">
    <location>
        <begin position="354"/>
        <end position="576"/>
    </location>
</feature>
<dbReference type="CDD" id="cd06225">
    <property type="entry name" value="HAMP"/>
    <property type="match status" value="1"/>
</dbReference>
<dbReference type="SUPFAM" id="SSF58104">
    <property type="entry name" value="Methyl-accepting chemotaxis protein (MCP) signaling domain"/>
    <property type="match status" value="1"/>
</dbReference>
<dbReference type="GO" id="GO:0007165">
    <property type="term" value="P:signal transduction"/>
    <property type="evidence" value="ECO:0007669"/>
    <property type="project" value="UniProtKB-KW"/>
</dbReference>
<feature type="transmembrane region" description="Helical" evidence="6">
    <location>
        <begin position="240"/>
        <end position="263"/>
    </location>
</feature>
<keyword evidence="2" id="KW-1003">Cell membrane</keyword>
<dbReference type="Pfam" id="PF00672">
    <property type="entry name" value="HAMP"/>
    <property type="match status" value="1"/>
</dbReference>
<dbReference type="InterPro" id="IPR000727">
    <property type="entry name" value="T_SNARE_dom"/>
</dbReference>
<dbReference type="SMART" id="SM00304">
    <property type="entry name" value="HAMP"/>
    <property type="match status" value="1"/>
</dbReference>
<gene>
    <name evidence="10" type="ORF">H2509_07650</name>
</gene>
<organism evidence="10 11">
    <name type="scientific">Stappia albiluteola</name>
    <dbReference type="NCBI Taxonomy" id="2758565"/>
    <lineage>
        <taxon>Bacteria</taxon>
        <taxon>Pseudomonadati</taxon>
        <taxon>Pseudomonadota</taxon>
        <taxon>Alphaproteobacteria</taxon>
        <taxon>Hyphomicrobiales</taxon>
        <taxon>Stappiaceae</taxon>
        <taxon>Stappia</taxon>
    </lineage>
</organism>
<evidence type="ECO:0000256" key="4">
    <source>
        <dbReference type="ARBA" id="ARBA00029447"/>
    </source>
</evidence>
<evidence type="ECO:0000259" key="8">
    <source>
        <dbReference type="PROSITE" id="PS50192"/>
    </source>
</evidence>
<evidence type="ECO:0000256" key="2">
    <source>
        <dbReference type="ARBA" id="ARBA00022519"/>
    </source>
</evidence>
<evidence type="ECO:0000259" key="7">
    <source>
        <dbReference type="PROSITE" id="PS50111"/>
    </source>
</evidence>
<keyword evidence="3 5" id="KW-0807">Transducer</keyword>
<keyword evidence="11" id="KW-1185">Reference proteome</keyword>
<dbReference type="PANTHER" id="PTHR32089">
    <property type="entry name" value="METHYL-ACCEPTING CHEMOTAXIS PROTEIN MCPB"/>
    <property type="match status" value="1"/>
</dbReference>
<comment type="similarity">
    <text evidence="4">Belongs to the methyl-accepting chemotaxis (MCP) protein family.</text>
</comment>
<accession>A0A839ABL7</accession>
<dbReference type="EMBL" id="JACFXV010000044">
    <property type="protein sequence ID" value="MBA5777003.1"/>
    <property type="molecule type" value="Genomic_DNA"/>
</dbReference>
<dbReference type="SMART" id="SM00283">
    <property type="entry name" value="MA"/>
    <property type="match status" value="1"/>
</dbReference>
<dbReference type="Gene3D" id="6.10.340.10">
    <property type="match status" value="1"/>
</dbReference>
<comment type="subcellular location">
    <subcellularLocation>
        <location evidence="1">Cell inner membrane</location>
        <topology evidence="1">Multi-pass membrane protein</topology>
    </subcellularLocation>
</comment>
<dbReference type="RefSeq" id="WP_182163981.1">
    <property type="nucleotide sequence ID" value="NZ_JACFXV010000044.1"/>
</dbReference>